<feature type="compositionally biased region" description="Basic residues" evidence="1">
    <location>
        <begin position="203"/>
        <end position="221"/>
    </location>
</feature>
<dbReference type="EMBL" id="HBGJ01019498">
    <property type="protein sequence ID" value="CAD9254219.1"/>
    <property type="molecule type" value="Transcribed_RNA"/>
</dbReference>
<protein>
    <submittedName>
        <fullName evidence="2">Uncharacterized protein</fullName>
    </submittedName>
</protein>
<evidence type="ECO:0000256" key="1">
    <source>
        <dbReference type="SAM" id="MobiDB-lite"/>
    </source>
</evidence>
<feature type="compositionally biased region" description="Basic and acidic residues" evidence="1">
    <location>
        <begin position="61"/>
        <end position="71"/>
    </location>
</feature>
<gene>
    <name evidence="2" type="ORF">PPAR1163_LOCUS12586</name>
</gene>
<sequence>MAAEKKLDEERRIEEAAKPKQLPWREKLVALRRARGQEQLEKAKAHARGEYPFDDEDGSAAEEKEAAEARARARRPNTGVSSLADTVSVEEENRGAAEVAARVLAGGSAQRSPLTPSSKANKRSHWGADAEDESDSRASTAKAAHGADGGRLTVPQSPNFTKMSWQRQHPRPRAPTQVASSRVPAQVSSRAPAQASSSAGKGQKARPRRRRSKSTGAKKRGSGGSQTSLGAAGTTGLGLTGTAKGAALQERSHGLTRMRARLHAGYY</sequence>
<evidence type="ECO:0000313" key="2">
    <source>
        <dbReference type="EMBL" id="CAD9254219.1"/>
    </source>
</evidence>
<feature type="compositionally biased region" description="Polar residues" evidence="1">
    <location>
        <begin position="109"/>
        <end position="119"/>
    </location>
</feature>
<name>A0A7S1U3U7_9STRA</name>
<feature type="region of interest" description="Disordered" evidence="1">
    <location>
        <begin position="1"/>
        <end position="257"/>
    </location>
</feature>
<proteinExistence type="predicted"/>
<feature type="compositionally biased region" description="Polar residues" evidence="1">
    <location>
        <begin position="154"/>
        <end position="167"/>
    </location>
</feature>
<accession>A0A7S1U3U7</accession>
<feature type="compositionally biased region" description="Basic and acidic residues" evidence="1">
    <location>
        <begin position="1"/>
        <end position="51"/>
    </location>
</feature>
<reference evidence="2" key="1">
    <citation type="submission" date="2021-01" db="EMBL/GenBank/DDBJ databases">
        <authorList>
            <person name="Corre E."/>
            <person name="Pelletier E."/>
            <person name="Niang G."/>
            <person name="Scheremetjew M."/>
            <person name="Finn R."/>
            <person name="Kale V."/>
            <person name="Holt S."/>
            <person name="Cochrane G."/>
            <person name="Meng A."/>
            <person name="Brown T."/>
            <person name="Cohen L."/>
        </authorList>
    </citation>
    <scope>NUCLEOTIDE SEQUENCE</scope>
    <source>
        <strain evidence="2">CCMP2877</strain>
    </source>
</reference>
<organism evidence="2">
    <name type="scientific">Phaeomonas parva</name>
    <dbReference type="NCBI Taxonomy" id="124430"/>
    <lineage>
        <taxon>Eukaryota</taxon>
        <taxon>Sar</taxon>
        <taxon>Stramenopiles</taxon>
        <taxon>Ochrophyta</taxon>
        <taxon>Pinguiophyceae</taxon>
        <taxon>Pinguiochrysidales</taxon>
        <taxon>Pinguiochrysidaceae</taxon>
        <taxon>Phaeomonas</taxon>
    </lineage>
</organism>
<dbReference type="AlphaFoldDB" id="A0A7S1U3U7"/>
<feature type="compositionally biased region" description="Low complexity" evidence="1">
    <location>
        <begin position="184"/>
        <end position="199"/>
    </location>
</feature>